<dbReference type="AlphaFoldDB" id="A0AAV5V248"/>
<feature type="non-terminal residue" evidence="1">
    <location>
        <position position="79"/>
    </location>
</feature>
<reference evidence="1" key="1">
    <citation type="submission" date="2023-10" db="EMBL/GenBank/DDBJ databases">
        <title>Genome assembly of Pristionchus species.</title>
        <authorList>
            <person name="Yoshida K."/>
            <person name="Sommer R.J."/>
        </authorList>
    </citation>
    <scope>NUCLEOTIDE SEQUENCE</scope>
    <source>
        <strain evidence="1">RS5133</strain>
    </source>
</reference>
<dbReference type="Proteomes" id="UP001432322">
    <property type="component" value="Unassembled WGS sequence"/>
</dbReference>
<comment type="caution">
    <text evidence="1">The sequence shown here is derived from an EMBL/GenBank/DDBJ whole genome shotgun (WGS) entry which is preliminary data.</text>
</comment>
<proteinExistence type="predicted"/>
<sequence length="79" mass="9058">QNVQHSANEESRVRIRSKIANHAGNRAHYIEENAGNHEEEGFPNSLLHSTRDISRIIVLIVFDRLAEIFCQRIIPTEVP</sequence>
<feature type="non-terminal residue" evidence="1">
    <location>
        <position position="1"/>
    </location>
</feature>
<keyword evidence="2" id="KW-1185">Reference proteome</keyword>
<gene>
    <name evidence="1" type="ORF">PFISCL1PPCAC_4954</name>
</gene>
<evidence type="ECO:0000313" key="1">
    <source>
        <dbReference type="EMBL" id="GMT13657.1"/>
    </source>
</evidence>
<dbReference type="EMBL" id="BTSY01000002">
    <property type="protein sequence ID" value="GMT13657.1"/>
    <property type="molecule type" value="Genomic_DNA"/>
</dbReference>
<protein>
    <submittedName>
        <fullName evidence="1">Uncharacterized protein</fullName>
    </submittedName>
</protein>
<organism evidence="1 2">
    <name type="scientific">Pristionchus fissidentatus</name>
    <dbReference type="NCBI Taxonomy" id="1538716"/>
    <lineage>
        <taxon>Eukaryota</taxon>
        <taxon>Metazoa</taxon>
        <taxon>Ecdysozoa</taxon>
        <taxon>Nematoda</taxon>
        <taxon>Chromadorea</taxon>
        <taxon>Rhabditida</taxon>
        <taxon>Rhabditina</taxon>
        <taxon>Diplogasteromorpha</taxon>
        <taxon>Diplogasteroidea</taxon>
        <taxon>Neodiplogasteridae</taxon>
        <taxon>Pristionchus</taxon>
    </lineage>
</organism>
<name>A0AAV5V248_9BILA</name>
<accession>A0AAV5V248</accession>
<evidence type="ECO:0000313" key="2">
    <source>
        <dbReference type="Proteomes" id="UP001432322"/>
    </source>
</evidence>